<accession>A0AA35CL33</accession>
<feature type="transmembrane region" description="Helical" evidence="1">
    <location>
        <begin position="35"/>
        <end position="55"/>
    </location>
</feature>
<keyword evidence="4" id="KW-1185">Reference proteome</keyword>
<dbReference type="KEGG" id="cmic:caldi_15940"/>
<keyword evidence="1" id="KW-0472">Membrane</keyword>
<evidence type="ECO:0008006" key="5">
    <source>
        <dbReference type="Google" id="ProtNLM"/>
    </source>
</evidence>
<dbReference type="EMBL" id="AP025628">
    <property type="protein sequence ID" value="BDG60504.1"/>
    <property type="molecule type" value="Genomic_DNA"/>
</dbReference>
<reference evidence="3" key="1">
    <citation type="submission" date="2022-03" db="EMBL/GenBank/DDBJ databases">
        <title>Complete genome sequence of Caldinitratiruptor microaerophilus.</title>
        <authorList>
            <person name="Mukaiyama R."/>
            <person name="Nishiyama T."/>
            <person name="Ueda K."/>
        </authorList>
    </citation>
    <scope>NUCLEOTIDE SEQUENCE</scope>
    <source>
        <strain evidence="3">JCM 16183</strain>
    </source>
</reference>
<keyword evidence="1" id="KW-1133">Transmembrane helix</keyword>
<protein>
    <recommendedName>
        <fullName evidence="5">Holin</fullName>
    </recommendedName>
</protein>
<organism evidence="3 4">
    <name type="scientific">Caldinitratiruptor microaerophilus</name>
    <dbReference type="NCBI Taxonomy" id="671077"/>
    <lineage>
        <taxon>Bacteria</taxon>
        <taxon>Bacillati</taxon>
        <taxon>Bacillota</taxon>
        <taxon>Clostridia</taxon>
        <taxon>Eubacteriales</taxon>
        <taxon>Symbiobacteriaceae</taxon>
        <taxon>Caldinitratiruptor</taxon>
    </lineage>
</organism>
<evidence type="ECO:0000313" key="4">
    <source>
        <dbReference type="Proteomes" id="UP001163687"/>
    </source>
</evidence>
<feature type="chain" id="PRO_5041319518" description="Holin" evidence="2">
    <location>
        <begin position="26"/>
        <end position="87"/>
    </location>
</feature>
<feature type="signal peptide" evidence="2">
    <location>
        <begin position="1"/>
        <end position="25"/>
    </location>
</feature>
<sequence length="87" mass="9275">MRRRFVSVVLTVMGSLWLQAPLALAHGGADSEVDITRPALLSVLLGVAGFLVMAWDEVVPGLAEVIRGGPVVPRGDGPRNGRESERE</sequence>
<dbReference type="RefSeq" id="WP_264844525.1">
    <property type="nucleotide sequence ID" value="NZ_AP025628.1"/>
</dbReference>
<gene>
    <name evidence="3" type="ORF">caldi_15940</name>
</gene>
<proteinExistence type="predicted"/>
<evidence type="ECO:0000256" key="2">
    <source>
        <dbReference type="SAM" id="SignalP"/>
    </source>
</evidence>
<evidence type="ECO:0000313" key="3">
    <source>
        <dbReference type="EMBL" id="BDG60504.1"/>
    </source>
</evidence>
<dbReference type="Proteomes" id="UP001163687">
    <property type="component" value="Chromosome"/>
</dbReference>
<keyword evidence="1" id="KW-0812">Transmembrane</keyword>
<dbReference type="AlphaFoldDB" id="A0AA35CL33"/>
<name>A0AA35CL33_9FIRM</name>
<keyword evidence="2" id="KW-0732">Signal</keyword>
<evidence type="ECO:0000256" key="1">
    <source>
        <dbReference type="SAM" id="Phobius"/>
    </source>
</evidence>